<protein>
    <submittedName>
        <fullName evidence="4">UPF0213 protein YhbQ</fullName>
    </submittedName>
</protein>
<dbReference type="EMBL" id="CP053452">
    <property type="protein sequence ID" value="QJW92813.1"/>
    <property type="molecule type" value="Genomic_DNA"/>
</dbReference>
<feature type="region of interest" description="Disordered" evidence="2">
    <location>
        <begin position="84"/>
        <end position="120"/>
    </location>
</feature>
<dbReference type="Pfam" id="PF01541">
    <property type="entry name" value="GIY-YIG"/>
    <property type="match status" value="1"/>
</dbReference>
<dbReference type="AlphaFoldDB" id="A0A6M5YHS2"/>
<reference evidence="5" key="1">
    <citation type="submission" date="2020-05" db="EMBL/GenBank/DDBJ databases">
        <title>Frigoriglobus tundricola gen. nov., sp. nov., a psychrotolerant cellulolytic planctomycete of the family Gemmataceae with two divergent copies of 16S rRNA gene.</title>
        <authorList>
            <person name="Kulichevskaya I.S."/>
            <person name="Ivanova A.A."/>
            <person name="Naumoff D.G."/>
            <person name="Beletsky A.V."/>
            <person name="Rijpstra W.I.C."/>
            <person name="Sinninghe Damste J.S."/>
            <person name="Mardanov A.V."/>
            <person name="Ravin N.V."/>
            <person name="Dedysh S.N."/>
        </authorList>
    </citation>
    <scope>NUCLEOTIDE SEQUENCE [LARGE SCALE GENOMIC DNA]</scope>
    <source>
        <strain evidence="5">PL17</strain>
    </source>
</reference>
<organism evidence="4 5">
    <name type="scientific">Frigoriglobus tundricola</name>
    <dbReference type="NCBI Taxonomy" id="2774151"/>
    <lineage>
        <taxon>Bacteria</taxon>
        <taxon>Pseudomonadati</taxon>
        <taxon>Planctomycetota</taxon>
        <taxon>Planctomycetia</taxon>
        <taxon>Gemmatales</taxon>
        <taxon>Gemmataceae</taxon>
        <taxon>Frigoriglobus</taxon>
    </lineage>
</organism>
<dbReference type="InterPro" id="IPR035901">
    <property type="entry name" value="GIY-YIG_endonuc_sf"/>
</dbReference>
<dbReference type="Gene3D" id="3.40.1440.10">
    <property type="entry name" value="GIY-YIG endonuclease"/>
    <property type="match status" value="1"/>
</dbReference>
<dbReference type="InterPro" id="IPR050190">
    <property type="entry name" value="UPF0213_domain"/>
</dbReference>
<sequence length="120" mass="13250">MVIVLRTKAEWWVYLLKCRDGTLYTGITTDVERRLAQHNAGTASKYTRSRRPVAVVYRESAQGHGAALRREIAIKKLSRAAKDALVASQRRRRRPTPQPPSVLSPTLSAELLAGRGKGGG</sequence>
<dbReference type="PANTHER" id="PTHR34477">
    <property type="entry name" value="UPF0213 PROTEIN YHBQ"/>
    <property type="match status" value="1"/>
</dbReference>
<dbReference type="KEGG" id="ftj:FTUN_0310"/>
<evidence type="ECO:0000259" key="3">
    <source>
        <dbReference type="PROSITE" id="PS50164"/>
    </source>
</evidence>
<accession>A0A6M5YHS2</accession>
<evidence type="ECO:0000313" key="4">
    <source>
        <dbReference type="EMBL" id="QJW92813.1"/>
    </source>
</evidence>
<keyword evidence="5" id="KW-1185">Reference proteome</keyword>
<dbReference type="CDD" id="cd10456">
    <property type="entry name" value="GIY-YIG_UPF0213"/>
    <property type="match status" value="1"/>
</dbReference>
<dbReference type="SUPFAM" id="SSF82771">
    <property type="entry name" value="GIY-YIG endonuclease"/>
    <property type="match status" value="1"/>
</dbReference>
<dbReference type="PANTHER" id="PTHR34477:SF1">
    <property type="entry name" value="UPF0213 PROTEIN YHBQ"/>
    <property type="match status" value="1"/>
</dbReference>
<dbReference type="PROSITE" id="PS50164">
    <property type="entry name" value="GIY_YIG"/>
    <property type="match status" value="1"/>
</dbReference>
<evidence type="ECO:0000256" key="2">
    <source>
        <dbReference type="SAM" id="MobiDB-lite"/>
    </source>
</evidence>
<evidence type="ECO:0000256" key="1">
    <source>
        <dbReference type="ARBA" id="ARBA00007435"/>
    </source>
</evidence>
<comment type="similarity">
    <text evidence="1">Belongs to the UPF0213 family.</text>
</comment>
<name>A0A6M5YHS2_9BACT</name>
<dbReference type="InterPro" id="IPR000305">
    <property type="entry name" value="GIY-YIG_endonuc"/>
</dbReference>
<proteinExistence type="inferred from homology"/>
<evidence type="ECO:0000313" key="5">
    <source>
        <dbReference type="Proteomes" id="UP000503447"/>
    </source>
</evidence>
<dbReference type="Proteomes" id="UP000503447">
    <property type="component" value="Chromosome"/>
</dbReference>
<feature type="domain" description="GIY-YIG" evidence="3">
    <location>
        <begin position="9"/>
        <end position="84"/>
    </location>
</feature>
<gene>
    <name evidence="4" type="ORF">FTUN_0310</name>
</gene>